<dbReference type="GO" id="GO:0019888">
    <property type="term" value="F:protein phosphatase regulator activity"/>
    <property type="evidence" value="ECO:0007669"/>
    <property type="project" value="InterPro"/>
</dbReference>
<organism evidence="1 2">
    <name type="scientific">Heracleum sosnowskyi</name>
    <dbReference type="NCBI Taxonomy" id="360622"/>
    <lineage>
        <taxon>Eukaryota</taxon>
        <taxon>Viridiplantae</taxon>
        <taxon>Streptophyta</taxon>
        <taxon>Embryophyta</taxon>
        <taxon>Tracheophyta</taxon>
        <taxon>Spermatophyta</taxon>
        <taxon>Magnoliopsida</taxon>
        <taxon>eudicotyledons</taxon>
        <taxon>Gunneridae</taxon>
        <taxon>Pentapetalae</taxon>
        <taxon>asterids</taxon>
        <taxon>campanulids</taxon>
        <taxon>Apiales</taxon>
        <taxon>Apiaceae</taxon>
        <taxon>Apioideae</taxon>
        <taxon>apioid superclade</taxon>
        <taxon>Tordylieae</taxon>
        <taxon>Tordyliinae</taxon>
        <taxon>Heracleum</taxon>
    </lineage>
</organism>
<reference evidence="1" key="2">
    <citation type="submission" date="2023-05" db="EMBL/GenBank/DDBJ databases">
        <authorList>
            <person name="Schelkunov M.I."/>
        </authorList>
    </citation>
    <scope>NUCLEOTIDE SEQUENCE</scope>
    <source>
        <strain evidence="1">Hsosn_3</strain>
        <tissue evidence="1">Leaf</tissue>
    </source>
</reference>
<proteinExistence type="predicted"/>
<dbReference type="PANTHER" id="PTHR10257">
    <property type="entry name" value="SERINE/THREONINE PROTEIN PHOSPHATASE 2A PP2A REGULATORY SUBUNIT B"/>
    <property type="match status" value="1"/>
</dbReference>
<keyword evidence="2" id="KW-1185">Reference proteome</keyword>
<dbReference type="FunFam" id="1.25.10.10:FF:000331">
    <property type="entry name" value="Phosphoprotein phosphatase, putative"/>
    <property type="match status" value="1"/>
</dbReference>
<dbReference type="Gene3D" id="1.25.10.10">
    <property type="entry name" value="Leucine-rich Repeat Variant"/>
    <property type="match status" value="1"/>
</dbReference>
<dbReference type="PANTHER" id="PTHR10257:SF31">
    <property type="entry name" value="SERINE_THREONINE PROTEIN PHOSPHATASE 2A 57 KDA REGULATORY SUBUNIT B' KAPPA ISOFORM"/>
    <property type="match status" value="1"/>
</dbReference>
<dbReference type="GO" id="GO:0007165">
    <property type="term" value="P:signal transduction"/>
    <property type="evidence" value="ECO:0007669"/>
    <property type="project" value="InterPro"/>
</dbReference>
<comment type="caution">
    <text evidence="1">The sequence shown here is derived from an EMBL/GenBank/DDBJ whole genome shotgun (WGS) entry which is preliminary data.</text>
</comment>
<name>A0AAD8M062_9APIA</name>
<dbReference type="EMBL" id="JAUIZM010000011">
    <property type="protein sequence ID" value="KAK1354738.1"/>
    <property type="molecule type" value="Genomic_DNA"/>
</dbReference>
<dbReference type="InterPro" id="IPR011989">
    <property type="entry name" value="ARM-like"/>
</dbReference>
<evidence type="ECO:0000313" key="1">
    <source>
        <dbReference type="EMBL" id="KAK1354738.1"/>
    </source>
</evidence>
<dbReference type="AlphaFoldDB" id="A0AAD8M062"/>
<dbReference type="Proteomes" id="UP001237642">
    <property type="component" value="Unassembled WGS sequence"/>
</dbReference>
<protein>
    <submittedName>
        <fullName evidence="1">Serine/threonine protein phosphatase 2A regulatory subunit</fullName>
    </submittedName>
</protein>
<dbReference type="InterPro" id="IPR002554">
    <property type="entry name" value="PP2A_B56"/>
</dbReference>
<reference evidence="1" key="1">
    <citation type="submission" date="2023-02" db="EMBL/GenBank/DDBJ databases">
        <title>Genome of toxic invasive species Heracleum sosnowskyi carries increased number of genes despite the absence of recent whole-genome duplications.</title>
        <authorList>
            <person name="Schelkunov M."/>
            <person name="Shtratnikova V."/>
            <person name="Makarenko M."/>
            <person name="Klepikova A."/>
            <person name="Omelchenko D."/>
            <person name="Novikova G."/>
            <person name="Obukhova E."/>
            <person name="Bogdanov V."/>
            <person name="Penin A."/>
            <person name="Logacheva M."/>
        </authorList>
    </citation>
    <scope>NUCLEOTIDE SEQUENCE</scope>
    <source>
        <strain evidence="1">Hsosn_3</strain>
        <tissue evidence="1">Leaf</tissue>
    </source>
</reference>
<accession>A0AAD8M062</accession>
<dbReference type="Pfam" id="PF01603">
    <property type="entry name" value="B56"/>
    <property type="match status" value="1"/>
</dbReference>
<evidence type="ECO:0000313" key="2">
    <source>
        <dbReference type="Proteomes" id="UP001237642"/>
    </source>
</evidence>
<gene>
    <name evidence="1" type="ORF">POM88_047994</name>
</gene>
<sequence>MLKQILAKLPKKSSKQNSEDSSYGNISSNNLVDVINGFQFINSCNAITSRLNAVKRMSSSIFPTGTEMLEPHILFKDVPNSDKQNLFVSKLNFCSLVYDFSDPEKQSVEKGLKRQILVELIEFLATDSAKFSEQAIVAMCTMCANNLFREFPPKYTIRRVRGETEADEPLFDVAWSHLQLVYDILLRFLSYNSLDAKVTKKHVDNCFILKLLDLFDSEDPRERDCLKAILHRVYGKFMVHRPFIRVAVGNIIYRFVYETDHHNGIAELLEIFGSVISGFALPLKKEHKMFLTRALIPLHKPKSVGIYHHQLTYCIVQFVEKEPKLAGIVIEGMLKCWPVSNSQKQLMFLSELEELMEMISLDEFERIMVPIFRRIRCCLRSSHFQVSERAHLFWNNDSILGLIMKNRQVIMPLIFPALEQNSQNHWNRAVLNLTQNLKKMFSEMDGELLLECQDKFEEENSKLSLLTERRKLTWERLENDADLHQTESSPCVHGSCATDLFFLNVGTLQWLPASLVLLLLGCYMFKDNLSIVLYHSQELSLVTERRKLTWELLENDADLYQTESSPCVVVC</sequence>
<dbReference type="InterPro" id="IPR016024">
    <property type="entry name" value="ARM-type_fold"/>
</dbReference>
<dbReference type="SUPFAM" id="SSF48371">
    <property type="entry name" value="ARM repeat"/>
    <property type="match status" value="1"/>
</dbReference>
<dbReference type="GO" id="GO:0000159">
    <property type="term" value="C:protein phosphatase type 2A complex"/>
    <property type="evidence" value="ECO:0007669"/>
    <property type="project" value="InterPro"/>
</dbReference>